<sequence length="73" mass="7867">MDPLSLNETISAASVTRYPPLVMLPKAFPPSGVSTGILDFDEVVPDVKSPNTRMVKPPWSGEAKCCGFPQSNF</sequence>
<organism evidence="1 2">
    <name type="scientific">Colletotrichum scovillei</name>
    <dbReference type="NCBI Taxonomy" id="1209932"/>
    <lineage>
        <taxon>Eukaryota</taxon>
        <taxon>Fungi</taxon>
        <taxon>Dikarya</taxon>
        <taxon>Ascomycota</taxon>
        <taxon>Pezizomycotina</taxon>
        <taxon>Sordariomycetes</taxon>
        <taxon>Hypocreomycetidae</taxon>
        <taxon>Glomerellales</taxon>
        <taxon>Glomerellaceae</taxon>
        <taxon>Colletotrichum</taxon>
        <taxon>Colletotrichum acutatum species complex</taxon>
    </lineage>
</organism>
<evidence type="ECO:0000313" key="2">
    <source>
        <dbReference type="Proteomes" id="UP000699042"/>
    </source>
</evidence>
<keyword evidence="2" id="KW-1185">Reference proteome</keyword>
<evidence type="ECO:0000313" key="1">
    <source>
        <dbReference type="EMBL" id="KAG7058225.1"/>
    </source>
</evidence>
<comment type="caution">
    <text evidence="1">The sequence shown here is derived from an EMBL/GenBank/DDBJ whole genome shotgun (WGS) entry which is preliminary data.</text>
</comment>
<accession>A0A9P7UID9</accession>
<proteinExistence type="predicted"/>
<protein>
    <submittedName>
        <fullName evidence="1">Uncharacterized protein</fullName>
    </submittedName>
</protein>
<gene>
    <name evidence="1" type="ORF">JMJ77_005602</name>
</gene>
<reference evidence="1" key="1">
    <citation type="submission" date="2021-05" db="EMBL/GenBank/DDBJ databases">
        <title>Comparative genomics of three Colletotrichum scovillei strains and genetic complementation revealed genes involved fungal growth and virulence on chili pepper.</title>
        <authorList>
            <person name="Hsieh D.-K."/>
            <person name="Chuang S.-C."/>
            <person name="Chen C.-Y."/>
            <person name="Chao Y.-T."/>
            <person name="Lu M.-Y.J."/>
            <person name="Lee M.-H."/>
            <person name="Shih M.-C."/>
        </authorList>
    </citation>
    <scope>NUCLEOTIDE SEQUENCE</scope>
    <source>
        <strain evidence="1">Coll-153</strain>
    </source>
</reference>
<dbReference type="AlphaFoldDB" id="A0A9P7UID9"/>
<dbReference type="Proteomes" id="UP000699042">
    <property type="component" value="Unassembled WGS sequence"/>
</dbReference>
<dbReference type="EMBL" id="JAESDN010000001">
    <property type="protein sequence ID" value="KAG7058225.1"/>
    <property type="molecule type" value="Genomic_DNA"/>
</dbReference>
<feature type="non-terminal residue" evidence="1">
    <location>
        <position position="73"/>
    </location>
</feature>
<name>A0A9P7UID9_9PEZI</name>